<accession>A0A4U6CYL3</accession>
<comment type="caution">
    <text evidence="1">The sequence shown here is derived from an EMBL/GenBank/DDBJ whole genome shotgun (WGS) entry which is preliminary data.</text>
</comment>
<evidence type="ECO:0000313" key="1">
    <source>
        <dbReference type="EMBL" id="TKT88965.1"/>
    </source>
</evidence>
<reference evidence="1 2" key="1">
    <citation type="submission" date="2019-05" db="EMBL/GenBank/DDBJ databases">
        <title>Dyadobacter AR-3-8 sp. nov., isolated from arctic soil.</title>
        <authorList>
            <person name="Chaudhary D.K."/>
        </authorList>
    </citation>
    <scope>NUCLEOTIDE SEQUENCE [LARGE SCALE GENOMIC DNA]</scope>
    <source>
        <strain evidence="1 2">AR-3-8</strain>
    </source>
</reference>
<dbReference type="Gene3D" id="2.115.10.20">
    <property type="entry name" value="Glycosyl hydrolase domain, family 43"/>
    <property type="match status" value="1"/>
</dbReference>
<evidence type="ECO:0000313" key="2">
    <source>
        <dbReference type="Proteomes" id="UP000304900"/>
    </source>
</evidence>
<dbReference type="InterPro" id="IPR023296">
    <property type="entry name" value="Glyco_hydro_beta-prop_sf"/>
</dbReference>
<dbReference type="AlphaFoldDB" id="A0A4U6CYL3"/>
<proteinExistence type="predicted"/>
<keyword evidence="2" id="KW-1185">Reference proteome</keyword>
<dbReference type="OrthoDB" id="1413930at2"/>
<dbReference type="SUPFAM" id="SSF75005">
    <property type="entry name" value="Arabinanase/levansucrase/invertase"/>
    <property type="match status" value="2"/>
</dbReference>
<sequence>MISPELLPGKDGQNINGPSLIKVPDWLPGKLGKYYLYFADHNGTYIRLAYANDLKGPWKVYEAGTLKMNDCACKGEDDELKAGRHIASPDIHLDEVNKQIIMYFHCPLFVSGDKKDKSNYKQLSLRATSKDGINFQPEITQLGESYFKVFKWKNEFYAFSRLGILWKSKNGISAFEKGPNPFDKIQSPASTLRHAAVALKGNTLWVFYSRIGDSPERIYFSKIELTDDWNNWKPSEPVVVALPEKTYEGADLPLTVSTEGAAKQRFRELRDPAVFEENGKLYLLYTVAAESGIAMGELKIK</sequence>
<gene>
    <name evidence="1" type="ORF">FDK13_24865</name>
</gene>
<protein>
    <submittedName>
        <fullName evidence="1">Arabinan endo-1,5-alpha-L-arabinosidase</fullName>
    </submittedName>
</protein>
<organism evidence="1 2">
    <name type="scientific">Dyadobacter frigoris</name>
    <dbReference type="NCBI Taxonomy" id="2576211"/>
    <lineage>
        <taxon>Bacteria</taxon>
        <taxon>Pseudomonadati</taxon>
        <taxon>Bacteroidota</taxon>
        <taxon>Cytophagia</taxon>
        <taxon>Cytophagales</taxon>
        <taxon>Spirosomataceae</taxon>
        <taxon>Dyadobacter</taxon>
    </lineage>
</organism>
<name>A0A4U6CYL3_9BACT</name>
<dbReference type="Proteomes" id="UP000304900">
    <property type="component" value="Unassembled WGS sequence"/>
</dbReference>
<dbReference type="EMBL" id="SZVO01000013">
    <property type="protein sequence ID" value="TKT88965.1"/>
    <property type="molecule type" value="Genomic_DNA"/>
</dbReference>